<name>A0A8E2ANL9_9APHY</name>
<keyword evidence="1" id="KW-1133">Transmembrane helix</keyword>
<feature type="transmembrane region" description="Helical" evidence="1">
    <location>
        <begin position="21"/>
        <end position="45"/>
    </location>
</feature>
<organism evidence="2 3">
    <name type="scientific">Obba rivulosa</name>
    <dbReference type="NCBI Taxonomy" id="1052685"/>
    <lineage>
        <taxon>Eukaryota</taxon>
        <taxon>Fungi</taxon>
        <taxon>Dikarya</taxon>
        <taxon>Basidiomycota</taxon>
        <taxon>Agaricomycotina</taxon>
        <taxon>Agaricomycetes</taxon>
        <taxon>Polyporales</taxon>
        <taxon>Gelatoporiaceae</taxon>
        <taxon>Obba</taxon>
    </lineage>
</organism>
<evidence type="ECO:0000313" key="3">
    <source>
        <dbReference type="Proteomes" id="UP000250043"/>
    </source>
</evidence>
<reference evidence="2 3" key="1">
    <citation type="submission" date="2016-07" db="EMBL/GenBank/DDBJ databases">
        <title>Draft genome of the white-rot fungus Obba rivulosa 3A-2.</title>
        <authorList>
            <consortium name="DOE Joint Genome Institute"/>
            <person name="Miettinen O."/>
            <person name="Riley R."/>
            <person name="Acob R."/>
            <person name="Barry K."/>
            <person name="Cullen D."/>
            <person name="De Vries R."/>
            <person name="Hainaut M."/>
            <person name="Hatakka A."/>
            <person name="Henrissat B."/>
            <person name="Hilden K."/>
            <person name="Kuo R."/>
            <person name="Labutti K."/>
            <person name="Lipzen A."/>
            <person name="Makela M.R."/>
            <person name="Sandor L."/>
            <person name="Spatafora J.W."/>
            <person name="Grigoriev I.V."/>
            <person name="Hibbett D.S."/>
        </authorList>
    </citation>
    <scope>NUCLEOTIDE SEQUENCE [LARGE SCALE GENOMIC DNA]</scope>
    <source>
        <strain evidence="2 3">3A-2</strain>
    </source>
</reference>
<evidence type="ECO:0000256" key="1">
    <source>
        <dbReference type="SAM" id="Phobius"/>
    </source>
</evidence>
<dbReference type="EMBL" id="KV722765">
    <property type="protein sequence ID" value="OCH83917.1"/>
    <property type="molecule type" value="Genomic_DNA"/>
</dbReference>
<dbReference type="Proteomes" id="UP000250043">
    <property type="component" value="Unassembled WGS sequence"/>
</dbReference>
<keyword evidence="3" id="KW-1185">Reference proteome</keyword>
<evidence type="ECO:0000313" key="2">
    <source>
        <dbReference type="EMBL" id="OCH83917.1"/>
    </source>
</evidence>
<accession>A0A8E2ANL9</accession>
<gene>
    <name evidence="2" type="ORF">OBBRIDRAFT_808631</name>
</gene>
<sequence>MSLVKSKYRRQRTSKLHRVTKWFETLSGTPHLVLIFWLLLVPGVGISTLMLNSVPSMPGHQLGNIMHACINPTTILYIYQIVFYLYSMAGSKCKCGISYEVVTCSCLFICTSSTMLLIYGGPKNRILQGYDMFCHWCHEDRTHLRYTYCSCAGKRQAGPLWAGVDVQVGGDPQAGGNGKRVALA</sequence>
<protein>
    <submittedName>
        <fullName evidence="2">Uncharacterized protein</fullName>
    </submittedName>
</protein>
<feature type="transmembrane region" description="Helical" evidence="1">
    <location>
        <begin position="65"/>
        <end position="86"/>
    </location>
</feature>
<keyword evidence="1" id="KW-0812">Transmembrane</keyword>
<dbReference type="AlphaFoldDB" id="A0A8E2ANL9"/>
<feature type="transmembrane region" description="Helical" evidence="1">
    <location>
        <begin position="98"/>
        <end position="119"/>
    </location>
</feature>
<proteinExistence type="predicted"/>
<keyword evidence="1" id="KW-0472">Membrane</keyword>